<evidence type="ECO:0000313" key="2">
    <source>
        <dbReference type="EMBL" id="MBX44287.1"/>
    </source>
</evidence>
<keyword evidence="1" id="KW-0812">Transmembrane</keyword>
<proteinExistence type="predicted"/>
<dbReference type="EMBL" id="GGEC01063803">
    <property type="protein sequence ID" value="MBX44287.1"/>
    <property type="molecule type" value="Transcribed_RNA"/>
</dbReference>
<sequence length="41" mass="4922">MKKEKKRLYVVVEGLKERPFHLGLLGRISHLYFLMGFWLMG</sequence>
<keyword evidence="1" id="KW-0472">Membrane</keyword>
<keyword evidence="1" id="KW-1133">Transmembrane helix</keyword>
<protein>
    <submittedName>
        <fullName evidence="2">Uncharacterized protein</fullName>
    </submittedName>
</protein>
<accession>A0A2P2NP72</accession>
<feature type="transmembrane region" description="Helical" evidence="1">
    <location>
        <begin position="20"/>
        <end position="40"/>
    </location>
</feature>
<evidence type="ECO:0000256" key="1">
    <source>
        <dbReference type="SAM" id="Phobius"/>
    </source>
</evidence>
<reference evidence="2" key="1">
    <citation type="submission" date="2018-02" db="EMBL/GenBank/DDBJ databases">
        <title>Rhizophora mucronata_Transcriptome.</title>
        <authorList>
            <person name="Meera S.P."/>
            <person name="Sreeshan A."/>
            <person name="Augustine A."/>
        </authorList>
    </citation>
    <scope>NUCLEOTIDE SEQUENCE</scope>
    <source>
        <tissue evidence="2">Leaf</tissue>
    </source>
</reference>
<name>A0A2P2NP72_RHIMU</name>
<dbReference type="AlphaFoldDB" id="A0A2P2NP72"/>
<organism evidence="2">
    <name type="scientific">Rhizophora mucronata</name>
    <name type="common">Asiatic mangrove</name>
    <dbReference type="NCBI Taxonomy" id="61149"/>
    <lineage>
        <taxon>Eukaryota</taxon>
        <taxon>Viridiplantae</taxon>
        <taxon>Streptophyta</taxon>
        <taxon>Embryophyta</taxon>
        <taxon>Tracheophyta</taxon>
        <taxon>Spermatophyta</taxon>
        <taxon>Magnoliopsida</taxon>
        <taxon>eudicotyledons</taxon>
        <taxon>Gunneridae</taxon>
        <taxon>Pentapetalae</taxon>
        <taxon>rosids</taxon>
        <taxon>fabids</taxon>
        <taxon>Malpighiales</taxon>
        <taxon>Rhizophoraceae</taxon>
        <taxon>Rhizophora</taxon>
    </lineage>
</organism>